<comment type="caution">
    <text evidence="2">The sequence shown here is derived from an EMBL/GenBank/DDBJ whole genome shotgun (WGS) entry which is preliminary data.</text>
</comment>
<keyword evidence="3" id="KW-1185">Reference proteome</keyword>
<feature type="transmembrane region" description="Helical" evidence="1">
    <location>
        <begin position="148"/>
        <end position="170"/>
    </location>
</feature>
<accession>A0AAE1Z8E2</accession>
<evidence type="ECO:0000313" key="2">
    <source>
        <dbReference type="EMBL" id="KAK4468742.1"/>
    </source>
</evidence>
<keyword evidence="1" id="KW-1133">Transmembrane helix</keyword>
<reference evidence="2" key="2">
    <citation type="journal article" date="2023" name="Infect Dis Poverty">
        <title>Chromosome-scale genome of the human blood fluke Schistosoma mekongi and its implications for public health.</title>
        <authorList>
            <person name="Zhou M."/>
            <person name="Xu L."/>
            <person name="Xu D."/>
            <person name="Chen W."/>
            <person name="Khan J."/>
            <person name="Hu Y."/>
            <person name="Huang H."/>
            <person name="Wei H."/>
            <person name="Zhang Y."/>
            <person name="Chusongsang P."/>
            <person name="Tanasarnprasert K."/>
            <person name="Hu X."/>
            <person name="Limpanont Y."/>
            <person name="Lv Z."/>
        </authorList>
    </citation>
    <scope>NUCLEOTIDE SEQUENCE</scope>
    <source>
        <strain evidence="2">LV_2022a</strain>
    </source>
</reference>
<reference evidence="2" key="1">
    <citation type="submission" date="2022-04" db="EMBL/GenBank/DDBJ databases">
        <authorList>
            <person name="Xu L."/>
            <person name="Lv Z."/>
        </authorList>
    </citation>
    <scope>NUCLEOTIDE SEQUENCE</scope>
    <source>
        <strain evidence="2">LV_2022a</strain>
    </source>
</reference>
<sequence length="254" mass="28375">MLVSYISENYPTSQLKCVCGSVSRRIQKRLKPFGHVTLSKSFFNNNYFVKLIIISELLNIDNAKSLMIQLNNTISSIRNLSGQLSSDHNNSVGATSTFLGMESSSLSNNTTCSPIVIIEIVASVTITTSMITGMYVKSLSLNLRKVLFAIACLLTITGIIFTIVGIIFKANDLLRILFQTLSCSSWCCTVFIVVLWTTWYLMTHYDPTRYSLLFVGDSIWNEFGLDLYIPVNLGVYMYATDVSMEGFSDGIYMV</sequence>
<feature type="transmembrane region" description="Helical" evidence="1">
    <location>
        <begin position="115"/>
        <end position="136"/>
    </location>
</feature>
<protein>
    <submittedName>
        <fullName evidence="2">Uncharacterized protein</fullName>
    </submittedName>
</protein>
<keyword evidence="1" id="KW-0812">Transmembrane</keyword>
<name>A0AAE1Z8E2_SCHME</name>
<dbReference type="Proteomes" id="UP001292079">
    <property type="component" value="Unassembled WGS sequence"/>
</dbReference>
<feature type="transmembrane region" description="Helical" evidence="1">
    <location>
        <begin position="176"/>
        <end position="202"/>
    </location>
</feature>
<dbReference type="AlphaFoldDB" id="A0AAE1Z8E2"/>
<gene>
    <name evidence="2" type="ORF">MN116_007561</name>
</gene>
<dbReference type="EMBL" id="JALJAT010000006">
    <property type="protein sequence ID" value="KAK4468742.1"/>
    <property type="molecule type" value="Genomic_DNA"/>
</dbReference>
<evidence type="ECO:0000256" key="1">
    <source>
        <dbReference type="SAM" id="Phobius"/>
    </source>
</evidence>
<evidence type="ECO:0000313" key="3">
    <source>
        <dbReference type="Proteomes" id="UP001292079"/>
    </source>
</evidence>
<organism evidence="2 3">
    <name type="scientific">Schistosoma mekongi</name>
    <name type="common">Parasitic worm</name>
    <dbReference type="NCBI Taxonomy" id="38744"/>
    <lineage>
        <taxon>Eukaryota</taxon>
        <taxon>Metazoa</taxon>
        <taxon>Spiralia</taxon>
        <taxon>Lophotrochozoa</taxon>
        <taxon>Platyhelminthes</taxon>
        <taxon>Trematoda</taxon>
        <taxon>Digenea</taxon>
        <taxon>Strigeidida</taxon>
        <taxon>Schistosomatoidea</taxon>
        <taxon>Schistosomatidae</taxon>
        <taxon>Schistosoma</taxon>
    </lineage>
</organism>
<keyword evidence="1" id="KW-0472">Membrane</keyword>
<proteinExistence type="predicted"/>